<sequence length="97" mass="11461">MSLPRIQHSPKTEQLSRQVEHHYKSPKETPRDRDDERRYDNPIGPTNKTNPLYPSRHNSQQPPRPTSHHDDPYSRSRPTSHNNVNRNPTGGLRRMDY</sequence>
<feature type="region of interest" description="Disordered" evidence="1">
    <location>
        <begin position="1"/>
        <end position="97"/>
    </location>
</feature>
<evidence type="ECO:0000313" key="2">
    <source>
        <dbReference type="EMBL" id="KAK4314083.1"/>
    </source>
</evidence>
<organism evidence="2 3">
    <name type="scientific">Petrolisthes manimaculis</name>
    <dbReference type="NCBI Taxonomy" id="1843537"/>
    <lineage>
        <taxon>Eukaryota</taxon>
        <taxon>Metazoa</taxon>
        <taxon>Ecdysozoa</taxon>
        <taxon>Arthropoda</taxon>
        <taxon>Crustacea</taxon>
        <taxon>Multicrustacea</taxon>
        <taxon>Malacostraca</taxon>
        <taxon>Eumalacostraca</taxon>
        <taxon>Eucarida</taxon>
        <taxon>Decapoda</taxon>
        <taxon>Pleocyemata</taxon>
        <taxon>Anomura</taxon>
        <taxon>Galatheoidea</taxon>
        <taxon>Porcellanidae</taxon>
        <taxon>Petrolisthes</taxon>
    </lineage>
</organism>
<feature type="compositionally biased region" description="Polar residues" evidence="1">
    <location>
        <begin position="76"/>
        <end position="88"/>
    </location>
</feature>
<gene>
    <name evidence="2" type="ORF">Pmani_014614</name>
</gene>
<dbReference type="Proteomes" id="UP001292094">
    <property type="component" value="Unassembled WGS sequence"/>
</dbReference>
<feature type="compositionally biased region" description="Polar residues" evidence="1">
    <location>
        <begin position="44"/>
        <end position="61"/>
    </location>
</feature>
<proteinExistence type="predicted"/>
<evidence type="ECO:0000256" key="1">
    <source>
        <dbReference type="SAM" id="MobiDB-lite"/>
    </source>
</evidence>
<comment type="caution">
    <text evidence="2">The sequence shown here is derived from an EMBL/GenBank/DDBJ whole genome shotgun (WGS) entry which is preliminary data.</text>
</comment>
<dbReference type="EMBL" id="JAWZYT010001243">
    <property type="protein sequence ID" value="KAK4314083.1"/>
    <property type="molecule type" value="Genomic_DNA"/>
</dbReference>
<feature type="compositionally biased region" description="Basic and acidic residues" evidence="1">
    <location>
        <begin position="18"/>
        <end position="40"/>
    </location>
</feature>
<accession>A0AAE1PT95</accession>
<name>A0AAE1PT95_9EUCA</name>
<dbReference type="AlphaFoldDB" id="A0AAE1PT95"/>
<evidence type="ECO:0000313" key="3">
    <source>
        <dbReference type="Proteomes" id="UP001292094"/>
    </source>
</evidence>
<reference evidence="2" key="1">
    <citation type="submission" date="2023-11" db="EMBL/GenBank/DDBJ databases">
        <title>Genome assemblies of two species of porcelain crab, Petrolisthes cinctipes and Petrolisthes manimaculis (Anomura: Porcellanidae).</title>
        <authorList>
            <person name="Angst P."/>
        </authorList>
    </citation>
    <scope>NUCLEOTIDE SEQUENCE</scope>
    <source>
        <strain evidence="2">PB745_02</strain>
        <tissue evidence="2">Gill</tissue>
    </source>
</reference>
<protein>
    <submittedName>
        <fullName evidence="2">Uncharacterized protein</fullName>
    </submittedName>
</protein>
<keyword evidence="3" id="KW-1185">Reference proteome</keyword>